<dbReference type="PANTHER" id="PTHR33169:SF25">
    <property type="entry name" value="DNA-BINDING PROTEIN YIZB-RELATED"/>
    <property type="match status" value="1"/>
</dbReference>
<organism evidence="2 3">
    <name type="scientific">Clostridium intestinale DSM 6191</name>
    <dbReference type="NCBI Taxonomy" id="1121320"/>
    <lineage>
        <taxon>Bacteria</taxon>
        <taxon>Bacillati</taxon>
        <taxon>Bacillota</taxon>
        <taxon>Clostridia</taxon>
        <taxon>Eubacteriales</taxon>
        <taxon>Clostridiaceae</taxon>
        <taxon>Clostridium</taxon>
    </lineage>
</organism>
<dbReference type="Gene3D" id="1.10.10.10">
    <property type="entry name" value="Winged helix-like DNA-binding domain superfamily/Winged helix DNA-binding domain"/>
    <property type="match status" value="1"/>
</dbReference>
<sequence>MVSKDLMAASAKPLILSILATKESYGYEIIKSVKELSKDEITWKDGTLYPVLKKLCESKLIESEWKSIDGRKRKYYKITKLGLDTLEEEKSQWKVVNNTLNSLWGNSACLN</sequence>
<dbReference type="InterPro" id="IPR036390">
    <property type="entry name" value="WH_DNA-bd_sf"/>
</dbReference>
<dbReference type="InterPro" id="IPR052509">
    <property type="entry name" value="Metal_resp_DNA-bind_regulator"/>
</dbReference>
<evidence type="ECO:0000259" key="1">
    <source>
        <dbReference type="Pfam" id="PF03551"/>
    </source>
</evidence>
<feature type="domain" description="Transcription regulator PadR N-terminal" evidence="1">
    <location>
        <begin position="15"/>
        <end position="87"/>
    </location>
</feature>
<dbReference type="SUPFAM" id="SSF46785">
    <property type="entry name" value="Winged helix' DNA-binding domain"/>
    <property type="match status" value="1"/>
</dbReference>
<dbReference type="EMBL" id="FQXU01000004">
    <property type="protein sequence ID" value="SHH90423.1"/>
    <property type="molecule type" value="Genomic_DNA"/>
</dbReference>
<dbReference type="InterPro" id="IPR036388">
    <property type="entry name" value="WH-like_DNA-bd_sf"/>
</dbReference>
<proteinExistence type="predicted"/>
<dbReference type="PANTHER" id="PTHR33169">
    <property type="entry name" value="PADR-FAMILY TRANSCRIPTIONAL REGULATOR"/>
    <property type="match status" value="1"/>
</dbReference>
<name>A0A1M5WTS6_9CLOT</name>
<dbReference type="Pfam" id="PF03551">
    <property type="entry name" value="PadR"/>
    <property type="match status" value="1"/>
</dbReference>
<dbReference type="InterPro" id="IPR005149">
    <property type="entry name" value="Tscrpt_reg_PadR_N"/>
</dbReference>
<reference evidence="2 3" key="1">
    <citation type="submission" date="2016-11" db="EMBL/GenBank/DDBJ databases">
        <authorList>
            <person name="Jaros S."/>
            <person name="Januszkiewicz K."/>
            <person name="Wedrychowicz H."/>
        </authorList>
    </citation>
    <scope>NUCLEOTIDE SEQUENCE [LARGE SCALE GENOMIC DNA]</scope>
    <source>
        <strain evidence="2 3">DSM 6191</strain>
    </source>
</reference>
<dbReference type="AlphaFoldDB" id="A0A1M5WTS6"/>
<dbReference type="Proteomes" id="UP000184241">
    <property type="component" value="Unassembled WGS sequence"/>
</dbReference>
<accession>A0A1M5WTS6</accession>
<protein>
    <submittedName>
        <fullName evidence="2">Transcriptional regulator PadR-like family protein</fullName>
    </submittedName>
</protein>
<evidence type="ECO:0000313" key="3">
    <source>
        <dbReference type="Proteomes" id="UP000184241"/>
    </source>
</evidence>
<evidence type="ECO:0000313" key="2">
    <source>
        <dbReference type="EMBL" id="SHH90423.1"/>
    </source>
</evidence>
<gene>
    <name evidence="2" type="ORF">SAMN02745941_01230</name>
</gene>